<dbReference type="HOGENOM" id="CLU_100212_1_0_11"/>
<evidence type="ECO:0000313" key="3">
    <source>
        <dbReference type="EMBL" id="ADG73574.1"/>
    </source>
</evidence>
<keyword evidence="2" id="KW-0732">Signal</keyword>
<dbReference type="Proteomes" id="UP000000849">
    <property type="component" value="Chromosome"/>
</dbReference>
<reference evidence="3 4" key="1">
    <citation type="journal article" date="2010" name="Stand. Genomic Sci.">
        <title>Complete genome sequence of Cellulomonas flavigena type strain (134).</title>
        <authorList>
            <person name="Abt B."/>
            <person name="Foster B."/>
            <person name="Lapidus A."/>
            <person name="Clum A."/>
            <person name="Sun H."/>
            <person name="Pukall R."/>
            <person name="Lucas S."/>
            <person name="Glavina Del Rio T."/>
            <person name="Nolan M."/>
            <person name="Tice H."/>
            <person name="Cheng J.F."/>
            <person name="Pitluck S."/>
            <person name="Liolios K."/>
            <person name="Ivanova N."/>
            <person name="Mavromatis K."/>
            <person name="Ovchinnikova G."/>
            <person name="Pati A."/>
            <person name="Goodwin L."/>
            <person name="Chen A."/>
            <person name="Palaniappan K."/>
            <person name="Land M."/>
            <person name="Hauser L."/>
            <person name="Chang Y.J."/>
            <person name="Jeffries C.D."/>
            <person name="Rohde M."/>
            <person name="Goker M."/>
            <person name="Woyke T."/>
            <person name="Bristow J."/>
            <person name="Eisen J.A."/>
            <person name="Markowitz V."/>
            <person name="Hugenholtz P."/>
            <person name="Kyrpides N.C."/>
            <person name="Klenk H.P."/>
        </authorList>
    </citation>
    <scope>NUCLEOTIDE SEQUENCE [LARGE SCALE GENOMIC DNA]</scope>
    <source>
        <strain evidence="4">ATCC 482 / DSM 20109 / BCRC 11376 / JCM 18109 / NBRC 3775 / NCIMB 8073 / NRS 134</strain>
    </source>
</reference>
<feature type="compositionally biased region" description="Acidic residues" evidence="1">
    <location>
        <begin position="178"/>
        <end position="188"/>
    </location>
</feature>
<evidence type="ECO:0000313" key="4">
    <source>
        <dbReference type="Proteomes" id="UP000000849"/>
    </source>
</evidence>
<keyword evidence="3" id="KW-0449">Lipoprotein</keyword>
<evidence type="ECO:0000256" key="2">
    <source>
        <dbReference type="SAM" id="SignalP"/>
    </source>
</evidence>
<feature type="signal peptide" evidence="2">
    <location>
        <begin position="1"/>
        <end position="29"/>
    </location>
</feature>
<sequence length="188" mass="18324">MTRLRPRTTRAAVAGLAAAAALALTGCSATNPITTLDSYAASDGTAAQVGSVRALNLLVVAEAEGAAGVLTGALSNRSGDDEDVTLTVGGGEPVDVEVAAGSSVLVGVTDVPAGYATVEVPVAAVDTAPGGLTTVTIASGSSGTTEIRVPVVDGTLPEYAAVLEGVTPAPTQDASTPDTDETDESAED</sequence>
<gene>
    <name evidence="3" type="ordered locus">Cfla_0662</name>
</gene>
<dbReference type="AlphaFoldDB" id="D5UJ51"/>
<evidence type="ECO:0000256" key="1">
    <source>
        <dbReference type="SAM" id="MobiDB-lite"/>
    </source>
</evidence>
<keyword evidence="4" id="KW-1185">Reference proteome</keyword>
<accession>D5UJ51</accession>
<dbReference type="RefSeq" id="WP_013115908.1">
    <property type="nucleotide sequence ID" value="NC_014151.1"/>
</dbReference>
<proteinExistence type="predicted"/>
<protein>
    <submittedName>
        <fullName evidence="3">Putative lipoprotein</fullName>
    </submittedName>
</protein>
<dbReference type="EMBL" id="CP001964">
    <property type="protein sequence ID" value="ADG73574.1"/>
    <property type="molecule type" value="Genomic_DNA"/>
</dbReference>
<dbReference type="KEGG" id="cfl:Cfla_0662"/>
<dbReference type="eggNOG" id="ENOG5032ZZ6">
    <property type="taxonomic scope" value="Bacteria"/>
</dbReference>
<dbReference type="PROSITE" id="PS51257">
    <property type="entry name" value="PROKAR_LIPOPROTEIN"/>
    <property type="match status" value="1"/>
</dbReference>
<feature type="region of interest" description="Disordered" evidence="1">
    <location>
        <begin position="165"/>
        <end position="188"/>
    </location>
</feature>
<dbReference type="STRING" id="446466.Cfla_0662"/>
<name>D5UJ51_CELFN</name>
<organism evidence="3 4">
    <name type="scientific">Cellulomonas flavigena (strain ATCC 482 / DSM 20109 / BCRC 11376 / JCM 18109 / NBRC 3775 / NCIMB 8073 / NRS 134)</name>
    <dbReference type="NCBI Taxonomy" id="446466"/>
    <lineage>
        <taxon>Bacteria</taxon>
        <taxon>Bacillati</taxon>
        <taxon>Actinomycetota</taxon>
        <taxon>Actinomycetes</taxon>
        <taxon>Micrococcales</taxon>
        <taxon>Cellulomonadaceae</taxon>
        <taxon>Cellulomonas</taxon>
    </lineage>
</organism>
<feature type="chain" id="PRO_5003077516" evidence="2">
    <location>
        <begin position="30"/>
        <end position="188"/>
    </location>
</feature>
<dbReference type="OrthoDB" id="3267550at2"/>